<name>A0ABN2KWD3_9ACTN</name>
<reference evidence="5 6" key="1">
    <citation type="journal article" date="2019" name="Int. J. Syst. Evol. Microbiol.">
        <title>The Global Catalogue of Microorganisms (GCM) 10K type strain sequencing project: providing services to taxonomists for standard genome sequencing and annotation.</title>
        <authorList>
            <consortium name="The Broad Institute Genomics Platform"/>
            <consortium name="The Broad Institute Genome Sequencing Center for Infectious Disease"/>
            <person name="Wu L."/>
            <person name="Ma J."/>
        </authorList>
    </citation>
    <scope>NUCLEOTIDE SEQUENCE [LARGE SCALE GENOMIC DNA]</scope>
    <source>
        <strain evidence="5 6">JCM 13249</strain>
    </source>
</reference>
<evidence type="ECO:0000313" key="5">
    <source>
        <dbReference type="EMBL" id="GAA1767171.1"/>
    </source>
</evidence>
<keyword evidence="6" id="KW-1185">Reference proteome</keyword>
<keyword evidence="3" id="KW-0472">Membrane</keyword>
<dbReference type="PROSITE" id="PS50893">
    <property type="entry name" value="ABC_TRANSPORTER_2"/>
    <property type="match status" value="1"/>
</dbReference>
<feature type="transmembrane region" description="Helical" evidence="3">
    <location>
        <begin position="164"/>
        <end position="182"/>
    </location>
</feature>
<dbReference type="PANTHER" id="PTHR24221">
    <property type="entry name" value="ATP-BINDING CASSETTE SUB-FAMILY B"/>
    <property type="match status" value="1"/>
</dbReference>
<gene>
    <name evidence="5" type="ORF">GCM10009681_42820</name>
</gene>
<dbReference type="Proteomes" id="UP001500655">
    <property type="component" value="Unassembled WGS sequence"/>
</dbReference>
<dbReference type="Pfam" id="PF00005">
    <property type="entry name" value="ABC_tran"/>
    <property type="match status" value="1"/>
</dbReference>
<keyword evidence="3" id="KW-1133">Transmembrane helix</keyword>
<dbReference type="GO" id="GO:0005524">
    <property type="term" value="F:ATP binding"/>
    <property type="evidence" value="ECO:0007669"/>
    <property type="project" value="UniProtKB-KW"/>
</dbReference>
<feature type="transmembrane region" description="Helical" evidence="3">
    <location>
        <begin position="22"/>
        <end position="47"/>
    </location>
</feature>
<proteinExistence type="predicted"/>
<evidence type="ECO:0000256" key="3">
    <source>
        <dbReference type="SAM" id="Phobius"/>
    </source>
</evidence>
<evidence type="ECO:0000256" key="1">
    <source>
        <dbReference type="ARBA" id="ARBA00022741"/>
    </source>
</evidence>
<dbReference type="PANTHER" id="PTHR24221:SF646">
    <property type="entry name" value="HAEMOLYSIN SECRETION ATP-BINDING PROTEIN"/>
    <property type="match status" value="1"/>
</dbReference>
<dbReference type="SMART" id="SM00382">
    <property type="entry name" value="AAA"/>
    <property type="match status" value="1"/>
</dbReference>
<dbReference type="InterPro" id="IPR003593">
    <property type="entry name" value="AAA+_ATPase"/>
</dbReference>
<evidence type="ECO:0000313" key="6">
    <source>
        <dbReference type="Proteomes" id="UP001500655"/>
    </source>
</evidence>
<sequence length="620" mass="67065">MATLITDRILLLKALRAAGPTLIVAISAVLLIASLVPTATAVAVAYLVSSVEHASASALILLPLLAFAVMTGIGHLMDAAKEPLFYLARVRIDGAHRWSLTRLTGSGPGIGALESPQVQGLVREARADPDNWTQRTPADGALAQLDAITAVVGMAAACLVLARYAWWLIPIIVVPAFLYRSLERRRNLEWYLQWQRGMHEGLRSEKWEPAIVSSGEGKETRIFGLAAWVVQRMQHHTRAMFEPVWALGGRQLRQQWIQLPVIVLPLTLVYAVVSDGAADGRVTAAVATAVLTAAWAVFQVFIYNDVRDPVGAIACLRATVELRNALADGGPAAPTAPAPAAAQPPGTAPVTAAAGAPEIRFDEVSFTYPRTERLILDRLSLDVRPGELVGIVGLNGVGKSTIIKLLAGLYQPTGGRVCVDGADLRELDVTAWRRRLAIVYQDFIRYHLSIADNITLGHPGEIDRAALEAAARDAGLEPVLAELPLGWDTPLSRDRTDGVELSGGQWQQVVLARALYAVRMGARVLVLDEPTAHLDVLTEFDVFQRLVAHKGDATVVLISHRLSTVRQADRIALIEHGKVTESGSHDELMALGGAYEQLFAIQAQRFSQGYDDRIEEGELL</sequence>
<evidence type="ECO:0000256" key="2">
    <source>
        <dbReference type="ARBA" id="ARBA00022840"/>
    </source>
</evidence>
<evidence type="ECO:0000259" key="4">
    <source>
        <dbReference type="PROSITE" id="PS50893"/>
    </source>
</evidence>
<accession>A0ABN2KWD3</accession>
<keyword evidence="2 5" id="KW-0067">ATP-binding</keyword>
<dbReference type="Gene3D" id="3.40.50.300">
    <property type="entry name" value="P-loop containing nucleotide triphosphate hydrolases"/>
    <property type="match status" value="1"/>
</dbReference>
<comment type="caution">
    <text evidence="5">The sequence shown here is derived from an EMBL/GenBank/DDBJ whole genome shotgun (WGS) entry which is preliminary data.</text>
</comment>
<dbReference type="RefSeq" id="WP_344084884.1">
    <property type="nucleotide sequence ID" value="NZ_BAAALS010000023.1"/>
</dbReference>
<dbReference type="SUPFAM" id="SSF52540">
    <property type="entry name" value="P-loop containing nucleoside triphosphate hydrolases"/>
    <property type="match status" value="1"/>
</dbReference>
<organism evidence="5 6">
    <name type="scientific">Luedemannella helvata</name>
    <dbReference type="NCBI Taxonomy" id="349315"/>
    <lineage>
        <taxon>Bacteria</taxon>
        <taxon>Bacillati</taxon>
        <taxon>Actinomycetota</taxon>
        <taxon>Actinomycetes</taxon>
        <taxon>Micromonosporales</taxon>
        <taxon>Micromonosporaceae</taxon>
        <taxon>Luedemannella</taxon>
    </lineage>
</organism>
<dbReference type="InterPro" id="IPR027417">
    <property type="entry name" value="P-loop_NTPase"/>
</dbReference>
<feature type="domain" description="ABC transporter" evidence="4">
    <location>
        <begin position="359"/>
        <end position="601"/>
    </location>
</feature>
<keyword evidence="3" id="KW-0812">Transmembrane</keyword>
<protein>
    <submittedName>
        <fullName evidence="5">ABC transporter ATP-binding protein</fullName>
    </submittedName>
</protein>
<feature type="transmembrane region" description="Helical" evidence="3">
    <location>
        <begin position="59"/>
        <end position="77"/>
    </location>
</feature>
<keyword evidence="1" id="KW-0547">Nucleotide-binding</keyword>
<dbReference type="InterPro" id="IPR039421">
    <property type="entry name" value="Type_1_exporter"/>
</dbReference>
<dbReference type="EMBL" id="BAAALS010000023">
    <property type="protein sequence ID" value="GAA1767171.1"/>
    <property type="molecule type" value="Genomic_DNA"/>
</dbReference>
<dbReference type="CDD" id="cd03228">
    <property type="entry name" value="ABCC_MRP_Like"/>
    <property type="match status" value="1"/>
</dbReference>
<dbReference type="InterPro" id="IPR003439">
    <property type="entry name" value="ABC_transporter-like_ATP-bd"/>
</dbReference>